<accession>A0A8T9C0R2</accession>
<dbReference type="OrthoDB" id="3546039at2759"/>
<name>A0A8T9C0R2_9HELO</name>
<dbReference type="EMBL" id="QGMK01001086">
    <property type="protein sequence ID" value="TVY73409.1"/>
    <property type="molecule type" value="Genomic_DNA"/>
</dbReference>
<feature type="chain" id="PRO_5035964419" description="Carboxylic ester hydrolase" evidence="3">
    <location>
        <begin position="18"/>
        <end position="545"/>
    </location>
</feature>
<sequence length="545" mass="59766">MYLLVLIILVLSSLVAATPHLLLENRADLSTIVDLDYAKYQGQNLPVGIKQWLGMRFAAPPLGDLRFRAPVDPVPVTGVQDASQLGAICLAVGATASSTENEDCLFVNVYAPSNATAQSRLPVWFFIQGGGYSFDGDANYNATQLIKRSSGNFVLVEFNYRVGPFGFLASEKIRKNGDLNAGFLDQRKALEWTQKYVSKFGGDPKHVVIHGDSAGAGSVVLHLAAYGGQDDHLFIGGIGESVFFPTQRKVPELEFQFDQFANASGCLDALDQLSCLRETELATLAKANLAYPYPGQTQAPLWPYSPCVDGVIIQDFPSRLYGQGKFVKVPLMIGDDTDEGTGFVFNASTPQEFSAFMKVQYPGMTSSELLAMLALYPKMAPFPQHAAYFPSLAAAYGEATLTCPGLHISESMAIHYDPRKVWNYRYNVLDAETVESGYGVPHVAETPAIWGVGPSGSGKGNGTSYDTYNAAVIPVVMDYWINFVRYLNPNGIDQGSNLPDWEMFQQGMLQRRVVIETNNTRMETIPADQRVRCQFWEGITPNTEI</sequence>
<dbReference type="Gene3D" id="3.40.50.1820">
    <property type="entry name" value="alpha/beta hydrolase"/>
    <property type="match status" value="1"/>
</dbReference>
<evidence type="ECO:0000313" key="5">
    <source>
        <dbReference type="EMBL" id="TVY73409.1"/>
    </source>
</evidence>
<evidence type="ECO:0000256" key="1">
    <source>
        <dbReference type="ARBA" id="ARBA00005964"/>
    </source>
</evidence>
<dbReference type="AlphaFoldDB" id="A0A8T9C0R2"/>
<evidence type="ECO:0000313" key="6">
    <source>
        <dbReference type="Proteomes" id="UP000469558"/>
    </source>
</evidence>
<feature type="signal peptide" evidence="3">
    <location>
        <begin position="1"/>
        <end position="17"/>
    </location>
</feature>
<dbReference type="InterPro" id="IPR002018">
    <property type="entry name" value="CarbesteraseB"/>
</dbReference>
<keyword evidence="2 3" id="KW-0378">Hydrolase</keyword>
<gene>
    <name evidence="5" type="ORF">LSUE1_G008153</name>
</gene>
<reference evidence="5 6" key="1">
    <citation type="submission" date="2018-05" db="EMBL/GenBank/DDBJ databases">
        <title>Genome sequencing and assembly of the regulated plant pathogen Lachnellula willkommii and related sister species for the development of diagnostic species identification markers.</title>
        <authorList>
            <person name="Giroux E."/>
            <person name="Bilodeau G."/>
        </authorList>
    </citation>
    <scope>NUCLEOTIDE SEQUENCE [LARGE SCALE GENOMIC DNA]</scope>
    <source>
        <strain evidence="5 6">CBS 268.59</strain>
    </source>
</reference>
<dbReference type="Pfam" id="PF00135">
    <property type="entry name" value="COesterase"/>
    <property type="match status" value="1"/>
</dbReference>
<comment type="similarity">
    <text evidence="1 3">Belongs to the type-B carboxylesterase/lipase family.</text>
</comment>
<comment type="caution">
    <text evidence="5">The sequence shown here is derived from an EMBL/GenBank/DDBJ whole genome shotgun (WGS) entry which is preliminary data.</text>
</comment>
<dbReference type="GO" id="GO:0016787">
    <property type="term" value="F:hydrolase activity"/>
    <property type="evidence" value="ECO:0007669"/>
    <property type="project" value="UniProtKB-KW"/>
</dbReference>
<keyword evidence="3" id="KW-0732">Signal</keyword>
<proteinExistence type="inferred from homology"/>
<dbReference type="SUPFAM" id="SSF53474">
    <property type="entry name" value="alpha/beta-Hydrolases"/>
    <property type="match status" value="1"/>
</dbReference>
<dbReference type="PROSITE" id="PS00941">
    <property type="entry name" value="CARBOXYLESTERASE_B_2"/>
    <property type="match status" value="1"/>
</dbReference>
<dbReference type="PROSITE" id="PS00122">
    <property type="entry name" value="CARBOXYLESTERASE_B_1"/>
    <property type="match status" value="1"/>
</dbReference>
<dbReference type="PANTHER" id="PTHR11559">
    <property type="entry name" value="CARBOXYLESTERASE"/>
    <property type="match status" value="1"/>
</dbReference>
<evidence type="ECO:0000256" key="2">
    <source>
        <dbReference type="ARBA" id="ARBA00022801"/>
    </source>
</evidence>
<keyword evidence="6" id="KW-1185">Reference proteome</keyword>
<dbReference type="EC" id="3.1.1.-" evidence="3"/>
<dbReference type="InterPro" id="IPR019826">
    <property type="entry name" value="Carboxylesterase_B_AS"/>
</dbReference>
<dbReference type="InterPro" id="IPR029058">
    <property type="entry name" value="AB_hydrolase_fold"/>
</dbReference>
<protein>
    <recommendedName>
        <fullName evidence="3">Carboxylic ester hydrolase</fullName>
        <ecNumber evidence="3">3.1.1.-</ecNumber>
    </recommendedName>
</protein>
<dbReference type="InterPro" id="IPR019819">
    <property type="entry name" value="Carboxylesterase_B_CS"/>
</dbReference>
<organism evidence="5 6">
    <name type="scientific">Lachnellula suecica</name>
    <dbReference type="NCBI Taxonomy" id="602035"/>
    <lineage>
        <taxon>Eukaryota</taxon>
        <taxon>Fungi</taxon>
        <taxon>Dikarya</taxon>
        <taxon>Ascomycota</taxon>
        <taxon>Pezizomycotina</taxon>
        <taxon>Leotiomycetes</taxon>
        <taxon>Helotiales</taxon>
        <taxon>Lachnaceae</taxon>
        <taxon>Lachnellula</taxon>
    </lineage>
</organism>
<dbReference type="Proteomes" id="UP000469558">
    <property type="component" value="Unassembled WGS sequence"/>
</dbReference>
<feature type="domain" description="Carboxylesterase type B" evidence="4">
    <location>
        <begin position="31"/>
        <end position="532"/>
    </location>
</feature>
<evidence type="ECO:0000259" key="4">
    <source>
        <dbReference type="Pfam" id="PF00135"/>
    </source>
</evidence>
<evidence type="ECO:0000256" key="3">
    <source>
        <dbReference type="RuleBase" id="RU361235"/>
    </source>
</evidence>
<dbReference type="InterPro" id="IPR050309">
    <property type="entry name" value="Type-B_Carboxylest/Lipase"/>
</dbReference>